<dbReference type="InterPro" id="IPR035896">
    <property type="entry name" value="AN1-like_Znf"/>
</dbReference>
<evidence type="ECO:0000256" key="1">
    <source>
        <dbReference type="ARBA" id="ARBA00022723"/>
    </source>
</evidence>
<organism evidence="5">
    <name type="scientific">viral metagenome</name>
    <dbReference type="NCBI Taxonomy" id="1070528"/>
    <lineage>
        <taxon>unclassified sequences</taxon>
        <taxon>metagenomes</taxon>
        <taxon>organismal metagenomes</taxon>
    </lineage>
</organism>
<dbReference type="PANTHER" id="PTHR10634:SF67">
    <property type="entry name" value="AN1-TYPE ZINC FINGER PROTEIN 3"/>
    <property type="match status" value="1"/>
</dbReference>
<keyword evidence="1" id="KW-0479">Metal-binding</keyword>
<dbReference type="PANTHER" id="PTHR10634">
    <property type="entry name" value="AN1-TYPE ZINC FINGER PROTEIN"/>
    <property type="match status" value="1"/>
</dbReference>
<dbReference type="GO" id="GO:0008270">
    <property type="term" value="F:zinc ion binding"/>
    <property type="evidence" value="ECO:0007669"/>
    <property type="project" value="UniProtKB-KW"/>
</dbReference>
<feature type="domain" description="AN1-type" evidence="4">
    <location>
        <begin position="13"/>
        <end position="59"/>
    </location>
</feature>
<protein>
    <recommendedName>
        <fullName evidence="4">AN1-type domain-containing protein</fullName>
    </recommendedName>
</protein>
<dbReference type="Gene3D" id="4.10.1110.10">
    <property type="entry name" value="AN1-like Zinc finger"/>
    <property type="match status" value="1"/>
</dbReference>
<dbReference type="InterPro" id="IPR000058">
    <property type="entry name" value="Znf_AN1"/>
</dbReference>
<dbReference type="EMBL" id="MN739589">
    <property type="protein sequence ID" value="QHT14747.1"/>
    <property type="molecule type" value="Genomic_DNA"/>
</dbReference>
<dbReference type="SMART" id="SM00154">
    <property type="entry name" value="ZnF_AN1"/>
    <property type="match status" value="1"/>
</dbReference>
<evidence type="ECO:0000256" key="3">
    <source>
        <dbReference type="ARBA" id="ARBA00022833"/>
    </source>
</evidence>
<keyword evidence="2" id="KW-0863">Zinc-finger</keyword>
<evidence type="ECO:0000313" key="5">
    <source>
        <dbReference type="EMBL" id="QHT14747.1"/>
    </source>
</evidence>
<proteinExistence type="predicted"/>
<dbReference type="PROSITE" id="PS51039">
    <property type="entry name" value="ZF_AN1"/>
    <property type="match status" value="1"/>
</dbReference>
<dbReference type="SUPFAM" id="SSF118310">
    <property type="entry name" value="AN1-like Zinc finger"/>
    <property type="match status" value="1"/>
</dbReference>
<name>A0A6C0DE03_9ZZZZ</name>
<sequence length="79" mass="9231">MPPTENNTQAKQSKQSNRCACCNKKLGLMEYICKCEKRFCISHLQPQEHSCTFDYRKEASKEIQKIMDSEARACKLERI</sequence>
<reference evidence="5" key="1">
    <citation type="journal article" date="2020" name="Nature">
        <title>Giant virus diversity and host interactions through global metagenomics.</title>
        <authorList>
            <person name="Schulz F."/>
            <person name="Roux S."/>
            <person name="Paez-Espino D."/>
            <person name="Jungbluth S."/>
            <person name="Walsh D.A."/>
            <person name="Denef V.J."/>
            <person name="McMahon K.D."/>
            <person name="Konstantinidis K.T."/>
            <person name="Eloe-Fadrosh E.A."/>
            <person name="Kyrpides N.C."/>
            <person name="Woyke T."/>
        </authorList>
    </citation>
    <scope>NUCLEOTIDE SEQUENCE</scope>
    <source>
        <strain evidence="5">GVMAG-M-3300023174-141</strain>
    </source>
</reference>
<evidence type="ECO:0000256" key="2">
    <source>
        <dbReference type="ARBA" id="ARBA00022771"/>
    </source>
</evidence>
<dbReference type="AlphaFoldDB" id="A0A6C0DE03"/>
<dbReference type="InterPro" id="IPR050652">
    <property type="entry name" value="AN1_A20_ZnFinger"/>
</dbReference>
<evidence type="ECO:0000259" key="4">
    <source>
        <dbReference type="PROSITE" id="PS51039"/>
    </source>
</evidence>
<dbReference type="Pfam" id="PF01428">
    <property type="entry name" value="zf-AN1"/>
    <property type="match status" value="1"/>
</dbReference>
<keyword evidence="3" id="KW-0862">Zinc</keyword>
<accession>A0A6C0DE03</accession>